<comment type="similarity">
    <text evidence="1 5">Belongs to the glycosyl hydrolase 35 family.</text>
</comment>
<dbReference type="InterPro" id="IPR017853">
    <property type="entry name" value="GH"/>
</dbReference>
<evidence type="ECO:0000259" key="6">
    <source>
        <dbReference type="Pfam" id="PF01301"/>
    </source>
</evidence>
<dbReference type="FunFam" id="3.20.20.80:FF:000115">
    <property type="entry name" value="Beta-galactosidase"/>
    <property type="match status" value="1"/>
</dbReference>
<feature type="domain" description="Beta-galactosidase 1-like first all-beta" evidence="7">
    <location>
        <begin position="413"/>
        <end position="533"/>
    </location>
</feature>
<evidence type="ECO:0000313" key="10">
    <source>
        <dbReference type="Proteomes" id="UP001516400"/>
    </source>
</evidence>
<dbReference type="PRINTS" id="PR00742">
    <property type="entry name" value="GLHYDRLASE35"/>
</dbReference>
<dbReference type="PIRSF" id="PIRSF006336">
    <property type="entry name" value="B-gal"/>
    <property type="match status" value="1"/>
</dbReference>
<dbReference type="InterPro" id="IPR048913">
    <property type="entry name" value="BetaGal_gal-bd"/>
</dbReference>
<dbReference type="AlphaFoldDB" id="A0ABD2NEQ6"/>
<dbReference type="Pfam" id="PF21317">
    <property type="entry name" value="BetaGal_ABD_1"/>
    <property type="match status" value="1"/>
</dbReference>
<feature type="domain" description="Glycoside hydrolase 35 catalytic" evidence="6">
    <location>
        <begin position="26"/>
        <end position="350"/>
    </location>
</feature>
<proteinExistence type="inferred from homology"/>
<feature type="domain" description="Beta-galactosidase galactose-binding" evidence="8">
    <location>
        <begin position="554"/>
        <end position="612"/>
    </location>
</feature>
<evidence type="ECO:0000256" key="1">
    <source>
        <dbReference type="ARBA" id="ARBA00009809"/>
    </source>
</evidence>
<evidence type="ECO:0000256" key="5">
    <source>
        <dbReference type="RuleBase" id="RU003679"/>
    </source>
</evidence>
<organism evidence="9 10">
    <name type="scientific">Cryptolaemus montrouzieri</name>
    <dbReference type="NCBI Taxonomy" id="559131"/>
    <lineage>
        <taxon>Eukaryota</taxon>
        <taxon>Metazoa</taxon>
        <taxon>Ecdysozoa</taxon>
        <taxon>Arthropoda</taxon>
        <taxon>Hexapoda</taxon>
        <taxon>Insecta</taxon>
        <taxon>Pterygota</taxon>
        <taxon>Neoptera</taxon>
        <taxon>Endopterygota</taxon>
        <taxon>Coleoptera</taxon>
        <taxon>Polyphaga</taxon>
        <taxon>Cucujiformia</taxon>
        <taxon>Coccinelloidea</taxon>
        <taxon>Coccinellidae</taxon>
        <taxon>Scymninae</taxon>
        <taxon>Scymnini</taxon>
        <taxon>Cryptolaemus</taxon>
    </lineage>
</organism>
<keyword evidence="10" id="KW-1185">Reference proteome</keyword>
<dbReference type="Pfam" id="PF01301">
    <property type="entry name" value="Glyco_hydro_35"/>
    <property type="match status" value="1"/>
</dbReference>
<dbReference type="Pfam" id="PF21467">
    <property type="entry name" value="BetaGal_gal-bd"/>
    <property type="match status" value="1"/>
</dbReference>
<dbReference type="SUPFAM" id="SSF49785">
    <property type="entry name" value="Galactose-binding domain-like"/>
    <property type="match status" value="1"/>
</dbReference>
<dbReference type="InterPro" id="IPR031330">
    <property type="entry name" value="Gly_Hdrlase_35_cat"/>
</dbReference>
<evidence type="ECO:0000259" key="7">
    <source>
        <dbReference type="Pfam" id="PF21317"/>
    </source>
</evidence>
<dbReference type="InterPro" id="IPR001944">
    <property type="entry name" value="Glycoside_Hdrlase_35"/>
</dbReference>
<evidence type="ECO:0000259" key="8">
    <source>
        <dbReference type="Pfam" id="PF21467"/>
    </source>
</evidence>
<keyword evidence="3" id="KW-0326">Glycosidase</keyword>
<reference evidence="9 10" key="1">
    <citation type="journal article" date="2021" name="BMC Biol.">
        <title>Horizontally acquired antibacterial genes associated with adaptive radiation of ladybird beetles.</title>
        <authorList>
            <person name="Li H.S."/>
            <person name="Tang X.F."/>
            <person name="Huang Y.H."/>
            <person name="Xu Z.Y."/>
            <person name="Chen M.L."/>
            <person name="Du X.Y."/>
            <person name="Qiu B.Y."/>
            <person name="Chen P.T."/>
            <person name="Zhang W."/>
            <person name="Slipinski A."/>
            <person name="Escalona H.E."/>
            <person name="Waterhouse R.M."/>
            <person name="Zwick A."/>
            <person name="Pang H."/>
        </authorList>
    </citation>
    <scope>NUCLEOTIDE SEQUENCE [LARGE SCALE GENOMIC DNA]</scope>
    <source>
        <strain evidence="9">SYSU2018</strain>
    </source>
</reference>
<dbReference type="InterPro" id="IPR048912">
    <property type="entry name" value="BetaGal1-like_ABD1"/>
</dbReference>
<feature type="active site" description="Proton donor" evidence="4">
    <location>
        <position position="180"/>
    </location>
</feature>
<keyword evidence="2" id="KW-0378">Hydrolase</keyword>
<evidence type="ECO:0000256" key="2">
    <source>
        <dbReference type="ARBA" id="ARBA00022801"/>
    </source>
</evidence>
<dbReference type="SUPFAM" id="SSF51445">
    <property type="entry name" value="(Trans)glycosidases"/>
    <property type="match status" value="1"/>
</dbReference>
<dbReference type="InterPro" id="IPR008979">
    <property type="entry name" value="Galactose-bd-like_sf"/>
</dbReference>
<dbReference type="Proteomes" id="UP001516400">
    <property type="component" value="Unassembled WGS sequence"/>
</dbReference>
<name>A0ABD2NEQ6_9CUCU</name>
<dbReference type="Gene3D" id="3.20.20.80">
    <property type="entry name" value="Glycosidases"/>
    <property type="match status" value="1"/>
</dbReference>
<dbReference type="EMBL" id="JABFTP020000103">
    <property type="protein sequence ID" value="KAL3277118.1"/>
    <property type="molecule type" value="Genomic_DNA"/>
</dbReference>
<comment type="caution">
    <text evidence="9">The sequence shown here is derived from an EMBL/GenBank/DDBJ whole genome shotgun (WGS) entry which is preliminary data.</text>
</comment>
<accession>A0ABD2NEQ6</accession>
<sequence length="639" mass="73522">MSSPTLYKYYTLGGIKTGLSATGNEFTLNNRPITIFSGAIHYFRVHPDYWKDRLRKLKYCGLNCVETYIPWNLHEPQKDNYDFGAGNNDMTIFCQIEEYIKLAQEEDLFVIIRPGPYICAEWEFGGMPSYLLREENLTVRTSDPRFVGRVEKYFQELFKVLTPLQFTNNGSIIAFQIENEYGNVEVKGKNIDTEYLLALKNIMEKNGVKELLFTSDTPSLGFSGTVPDVLATANFQENAVSQLQLLKNFQPNRPLMVMEFWTGWFDHWTESHQTRNLEMFTNVLEEILKKGSSVNFYMFHGGTNWGFLNGANCFGGGYQADTTSYDYDCLLSEDGSYTEKYHRAKELIKNYQKVLTKSISEIPPHSTKYVYPSISVSAMMKLSDILKENHLIKSENSDTTKPMELLSCNNDSGQSFGYIVYRKTGLNIPKHSKLRIEGKIRDQAIVLLNGVLKSKQLSSVDNLSEFGYWQSENSCLSLNNECLENATVDIIISNWGRINFGKLDDFKQHKGLFESVISLNEQVLLGWTITPLEFKKNWNQNLSLWQTVEKYLGPSIYKFEFNINVLQDTYIDMREWCQGIIIINGFVLGRYCKLGPQYTLYLPAPLLNDGFNTILVFEHFESAGYLKFTDSPIWNIIKE</sequence>
<evidence type="ECO:0000256" key="4">
    <source>
        <dbReference type="PIRSR" id="PIRSR006336-1"/>
    </source>
</evidence>
<evidence type="ECO:0000313" key="9">
    <source>
        <dbReference type="EMBL" id="KAL3277118.1"/>
    </source>
</evidence>
<evidence type="ECO:0008006" key="11">
    <source>
        <dbReference type="Google" id="ProtNLM"/>
    </source>
</evidence>
<dbReference type="FunFam" id="2.60.120.260:FF:000049">
    <property type="entry name" value="Beta-galactosidase"/>
    <property type="match status" value="1"/>
</dbReference>
<protein>
    <recommendedName>
        <fullName evidence="11">Beta-galactosidase</fullName>
    </recommendedName>
</protein>
<dbReference type="GO" id="GO:0016798">
    <property type="term" value="F:hydrolase activity, acting on glycosyl bonds"/>
    <property type="evidence" value="ECO:0007669"/>
    <property type="project" value="UniProtKB-KW"/>
</dbReference>
<gene>
    <name evidence="9" type="ORF">HHI36_012474</name>
</gene>
<dbReference type="InterPro" id="IPR026283">
    <property type="entry name" value="B-gal_1-like"/>
</dbReference>
<evidence type="ECO:0000256" key="3">
    <source>
        <dbReference type="ARBA" id="ARBA00023295"/>
    </source>
</evidence>
<dbReference type="PANTHER" id="PTHR23421">
    <property type="entry name" value="BETA-GALACTOSIDASE RELATED"/>
    <property type="match status" value="1"/>
</dbReference>
<dbReference type="Gene3D" id="2.60.120.260">
    <property type="entry name" value="Galactose-binding domain-like"/>
    <property type="match status" value="2"/>
</dbReference>
<feature type="active site" description="Nucleophile" evidence="4">
    <location>
        <position position="259"/>
    </location>
</feature>